<dbReference type="Proteomes" id="UP000214746">
    <property type="component" value="Unassembled WGS sequence"/>
</dbReference>
<protein>
    <submittedName>
        <fullName evidence="2">Uncharacterized protein</fullName>
    </submittedName>
</protein>
<keyword evidence="1" id="KW-1133">Transmembrane helix</keyword>
<organism evidence="2 3">
    <name type="scientific">Paenibacillus xerothermodurans</name>
    <dbReference type="NCBI Taxonomy" id="1977292"/>
    <lineage>
        <taxon>Bacteria</taxon>
        <taxon>Bacillati</taxon>
        <taxon>Bacillota</taxon>
        <taxon>Bacilli</taxon>
        <taxon>Bacillales</taxon>
        <taxon>Paenibacillaceae</taxon>
        <taxon>Paenibacillus</taxon>
    </lineage>
</organism>
<keyword evidence="1" id="KW-0472">Membrane</keyword>
<evidence type="ECO:0000313" key="2">
    <source>
        <dbReference type="EMBL" id="PZE20710.1"/>
    </source>
</evidence>
<evidence type="ECO:0000256" key="1">
    <source>
        <dbReference type="SAM" id="Phobius"/>
    </source>
</evidence>
<accession>A0A2W1NAQ5</accession>
<gene>
    <name evidence="2" type="ORF">CBW46_011075</name>
</gene>
<keyword evidence="1" id="KW-0812">Transmembrane</keyword>
<proteinExistence type="predicted"/>
<keyword evidence="3" id="KW-1185">Reference proteome</keyword>
<name>A0A2W1NAQ5_PAEXE</name>
<comment type="caution">
    <text evidence="2">The sequence shown here is derived from an EMBL/GenBank/DDBJ whole genome shotgun (WGS) entry which is preliminary data.</text>
</comment>
<dbReference type="EMBL" id="NHRJ02000005">
    <property type="protein sequence ID" value="PZE20710.1"/>
    <property type="molecule type" value="Genomic_DNA"/>
</dbReference>
<reference evidence="2" key="1">
    <citation type="submission" date="2018-06" db="EMBL/GenBank/DDBJ databases">
        <title>Paenibacillus xerothermodurans sp. nov. an extremely dry heat resistant spore forming bacterium isolated from the soil of Cape Canaveral, Florida.</title>
        <authorList>
            <person name="Seuylemezian A."/>
            <person name="Kaur N."/>
            <person name="Patil P."/>
            <person name="Patil P."/>
            <person name="Mayilraj S."/>
            <person name="Vaishampayan P."/>
        </authorList>
    </citation>
    <scope>NUCLEOTIDE SEQUENCE [LARGE SCALE GENOMIC DNA]</scope>
    <source>
        <strain evidence="2">ATCC 27380</strain>
    </source>
</reference>
<feature type="transmembrane region" description="Helical" evidence="1">
    <location>
        <begin position="28"/>
        <end position="50"/>
    </location>
</feature>
<evidence type="ECO:0000313" key="3">
    <source>
        <dbReference type="Proteomes" id="UP000214746"/>
    </source>
</evidence>
<sequence>MTGMLNAHRDDYSVPATVCPRAGHMKEAALWSAMIFGVNRLMIALVSPFWGRFSASKVRGALQTVKCWARCRQ</sequence>
<dbReference type="AlphaFoldDB" id="A0A2W1NAQ5"/>